<accession>A0A5B1CHD4</accession>
<dbReference type="InterPro" id="IPR053812">
    <property type="entry name" value="HTH_Sigma70_ECF-like"/>
</dbReference>
<dbReference type="EMBL" id="VRLW01000001">
    <property type="protein sequence ID" value="KAA1258980.1"/>
    <property type="molecule type" value="Genomic_DNA"/>
</dbReference>
<dbReference type="Gene3D" id="1.10.1740.10">
    <property type="match status" value="1"/>
</dbReference>
<evidence type="ECO:0000313" key="2">
    <source>
        <dbReference type="EMBL" id="KAA1258980.1"/>
    </source>
</evidence>
<evidence type="ECO:0000313" key="3">
    <source>
        <dbReference type="Proteomes" id="UP000322699"/>
    </source>
</evidence>
<comment type="caution">
    <text evidence="2">The sequence shown here is derived from an EMBL/GenBank/DDBJ whole genome shotgun (WGS) entry which is preliminary data.</text>
</comment>
<name>A0A5B1CHD4_9BACT</name>
<dbReference type="Proteomes" id="UP000322699">
    <property type="component" value="Unassembled WGS sequence"/>
</dbReference>
<dbReference type="SUPFAM" id="SSF88659">
    <property type="entry name" value="Sigma3 and sigma4 domains of RNA polymerase sigma factors"/>
    <property type="match status" value="1"/>
</dbReference>
<dbReference type="OrthoDB" id="291381at2"/>
<gene>
    <name evidence="2" type="ORF">LF1_15050</name>
</gene>
<evidence type="ECO:0000259" key="1">
    <source>
        <dbReference type="Pfam" id="PF07638"/>
    </source>
</evidence>
<dbReference type="RefSeq" id="WP_068261526.1">
    <property type="nucleotide sequence ID" value="NZ_LWSK01000025.1"/>
</dbReference>
<dbReference type="Pfam" id="PF07638">
    <property type="entry name" value="Sigma70_ECF"/>
    <property type="match status" value="1"/>
</dbReference>
<sequence length="201" mass="22520">MTSRSNSDNQVSRCIRAVEEGDERATTELWQYVYPRLLAYSRQKLPRQLRRVLDEEDVALSAFKSFCAGAVRGSLGDIAGDDELWRLLFCISSRKARGYIRAETNQKRGGGKVSGESVFGDVSTSGIDQVADPGGPLEQFSMDCQHLMNSLDDDILQTIAMLRIEGYGVDEIAERIELSKRSVERRLSLIRQIWTAEGIDP</sequence>
<dbReference type="InterPro" id="IPR013324">
    <property type="entry name" value="RNA_pol_sigma_r3/r4-like"/>
</dbReference>
<proteinExistence type="predicted"/>
<organism evidence="2 3">
    <name type="scientific">Rubripirellula obstinata</name>
    <dbReference type="NCBI Taxonomy" id="406547"/>
    <lineage>
        <taxon>Bacteria</taxon>
        <taxon>Pseudomonadati</taxon>
        <taxon>Planctomycetota</taxon>
        <taxon>Planctomycetia</taxon>
        <taxon>Pirellulales</taxon>
        <taxon>Pirellulaceae</taxon>
        <taxon>Rubripirellula</taxon>
    </lineage>
</organism>
<dbReference type="AlphaFoldDB" id="A0A5B1CHD4"/>
<feature type="domain" description="RNA polymerase sigma-70 ECF-like HTH" evidence="1">
    <location>
        <begin position="9"/>
        <end position="196"/>
    </location>
</feature>
<protein>
    <submittedName>
        <fullName evidence="2">RNA polymerase sigma factor</fullName>
    </submittedName>
</protein>
<keyword evidence="3" id="KW-1185">Reference proteome</keyword>
<reference evidence="2 3" key="1">
    <citation type="submission" date="2019-08" db="EMBL/GenBank/DDBJ databases">
        <title>Deep-cultivation of Planctomycetes and their phenomic and genomic characterization uncovers novel biology.</title>
        <authorList>
            <person name="Wiegand S."/>
            <person name="Jogler M."/>
            <person name="Boedeker C."/>
            <person name="Pinto D."/>
            <person name="Vollmers J."/>
            <person name="Rivas-Marin E."/>
            <person name="Kohn T."/>
            <person name="Peeters S.H."/>
            <person name="Heuer A."/>
            <person name="Rast P."/>
            <person name="Oberbeckmann S."/>
            <person name="Bunk B."/>
            <person name="Jeske O."/>
            <person name="Meyerdierks A."/>
            <person name="Storesund J.E."/>
            <person name="Kallscheuer N."/>
            <person name="Luecker S."/>
            <person name="Lage O.M."/>
            <person name="Pohl T."/>
            <person name="Merkel B.J."/>
            <person name="Hornburger P."/>
            <person name="Mueller R.-W."/>
            <person name="Bruemmer F."/>
            <person name="Labrenz M."/>
            <person name="Spormann A.M."/>
            <person name="Op Den Camp H."/>
            <person name="Overmann J."/>
            <person name="Amann R."/>
            <person name="Jetten M.S.M."/>
            <person name="Mascher T."/>
            <person name="Medema M.H."/>
            <person name="Devos D.P."/>
            <person name="Kaster A.-K."/>
            <person name="Ovreas L."/>
            <person name="Rohde M."/>
            <person name="Galperin M.Y."/>
            <person name="Jogler C."/>
        </authorList>
    </citation>
    <scope>NUCLEOTIDE SEQUENCE [LARGE SCALE GENOMIC DNA]</scope>
    <source>
        <strain evidence="2 3">LF1</strain>
    </source>
</reference>